<protein>
    <submittedName>
        <fullName evidence="1">Uncharacterized protein</fullName>
    </submittedName>
</protein>
<comment type="caution">
    <text evidence="1">The sequence shown here is derived from an EMBL/GenBank/DDBJ whole genome shotgun (WGS) entry which is preliminary data.</text>
</comment>
<accession>A0A545UI55</accession>
<reference evidence="1 2" key="1">
    <citation type="submission" date="2019-07" db="EMBL/GenBank/DDBJ databases">
        <title>Draft genome for Aliikangiella sp. M105.</title>
        <authorList>
            <person name="Wang G."/>
        </authorList>
    </citation>
    <scope>NUCLEOTIDE SEQUENCE [LARGE SCALE GENOMIC DNA]</scope>
    <source>
        <strain evidence="1 2">M105</strain>
    </source>
</reference>
<proteinExistence type="predicted"/>
<dbReference type="EMBL" id="VIKS01000002">
    <property type="protein sequence ID" value="TQV89140.1"/>
    <property type="molecule type" value="Genomic_DNA"/>
</dbReference>
<dbReference type="AlphaFoldDB" id="A0A545UI55"/>
<gene>
    <name evidence="1" type="ORF">FLL46_03155</name>
</gene>
<dbReference type="RefSeq" id="WP_142891990.1">
    <property type="nucleotide sequence ID" value="NZ_ML660161.1"/>
</dbReference>
<name>A0A545UI55_9GAMM</name>
<dbReference type="Proteomes" id="UP000315439">
    <property type="component" value="Unassembled WGS sequence"/>
</dbReference>
<sequence length="389" mass="44734">MLFDINSCSHEISLQLINHQRRLTKFADLPLTHSQKEKDLYQLDCQKFLSHLLIDSIHGGFYFEREGKLVFSALRNAVLAEYFLCAGKTFFDGELIFQGVNLLKSIHQHLFDRQKKSLINELSYQPDQLPFNFSGELLSSSLDDNEMSLLLALIKKTQLDQGKSNLISFKLPLVKAAAQAGIHFKQAQILEATLVNKLMGLAKRQYDETTATRENRLPLADHRINAQVLSSFIYATLWHQIDYFNLTVESLTKTLIEFFLDNKYSKKQDIVAKLHTSYALLDACQLQYDAQLVVSISQFIQQQEWPELIEVGDNHSQLILFRVISTLTQLNLLEQAFSNRIEKCNLSFDDDSQVNIVLLSGSVVEKEQQKQKFFSSYQFNSKLYDIGRC</sequence>
<organism evidence="1 2">
    <name type="scientific">Aliikangiella coralliicola</name>
    <dbReference type="NCBI Taxonomy" id="2592383"/>
    <lineage>
        <taxon>Bacteria</taxon>
        <taxon>Pseudomonadati</taxon>
        <taxon>Pseudomonadota</taxon>
        <taxon>Gammaproteobacteria</taxon>
        <taxon>Oceanospirillales</taxon>
        <taxon>Pleioneaceae</taxon>
        <taxon>Aliikangiella</taxon>
    </lineage>
</organism>
<evidence type="ECO:0000313" key="1">
    <source>
        <dbReference type="EMBL" id="TQV89140.1"/>
    </source>
</evidence>
<evidence type="ECO:0000313" key="2">
    <source>
        <dbReference type="Proteomes" id="UP000315439"/>
    </source>
</evidence>
<keyword evidence="2" id="KW-1185">Reference proteome</keyword>